<comment type="caution">
    <text evidence="2">The sequence shown here is derived from an EMBL/GenBank/DDBJ whole genome shotgun (WGS) entry which is preliminary data.</text>
</comment>
<dbReference type="Proteomes" id="UP001235343">
    <property type="component" value="Unassembled WGS sequence"/>
</dbReference>
<proteinExistence type="predicted"/>
<protein>
    <submittedName>
        <fullName evidence="2">Uncharacterized protein</fullName>
    </submittedName>
</protein>
<dbReference type="EMBL" id="JASTZU010000063">
    <property type="protein sequence ID" value="MDL4843110.1"/>
    <property type="molecule type" value="Genomic_DNA"/>
</dbReference>
<dbReference type="RefSeq" id="WP_285934403.1">
    <property type="nucleotide sequence ID" value="NZ_JASTZU010000063.1"/>
</dbReference>
<reference evidence="2 3" key="1">
    <citation type="submission" date="2023-06" db="EMBL/GenBank/DDBJ databases">
        <title>Aquibacillus rhizosphaerae LR5S19.</title>
        <authorList>
            <person name="Sun J.-Q."/>
        </authorList>
    </citation>
    <scope>NUCLEOTIDE SEQUENCE [LARGE SCALE GENOMIC DNA]</scope>
    <source>
        <strain evidence="2 3">LR5S19</strain>
    </source>
</reference>
<sequence>MNPILKDRTLLVGSISAVFVSVVTIILAVYDQELWLACFFINLALFISSVSRANQLYRQTKLNMQYNN</sequence>
<gene>
    <name evidence="2" type="ORF">QQS35_21970</name>
</gene>
<keyword evidence="1" id="KW-0472">Membrane</keyword>
<keyword evidence="1" id="KW-0812">Transmembrane</keyword>
<accession>A0ABT7LD52</accession>
<evidence type="ECO:0000313" key="3">
    <source>
        <dbReference type="Proteomes" id="UP001235343"/>
    </source>
</evidence>
<feature type="transmembrane region" description="Helical" evidence="1">
    <location>
        <begin position="9"/>
        <end position="28"/>
    </location>
</feature>
<name>A0ABT7LD52_9BACI</name>
<feature type="transmembrane region" description="Helical" evidence="1">
    <location>
        <begin position="34"/>
        <end position="54"/>
    </location>
</feature>
<organism evidence="2 3">
    <name type="scientific">Aquibacillus rhizosphaerae</name>
    <dbReference type="NCBI Taxonomy" id="3051431"/>
    <lineage>
        <taxon>Bacteria</taxon>
        <taxon>Bacillati</taxon>
        <taxon>Bacillota</taxon>
        <taxon>Bacilli</taxon>
        <taxon>Bacillales</taxon>
        <taxon>Bacillaceae</taxon>
        <taxon>Aquibacillus</taxon>
    </lineage>
</organism>
<evidence type="ECO:0000256" key="1">
    <source>
        <dbReference type="SAM" id="Phobius"/>
    </source>
</evidence>
<keyword evidence="3" id="KW-1185">Reference proteome</keyword>
<keyword evidence="1" id="KW-1133">Transmembrane helix</keyword>
<evidence type="ECO:0000313" key="2">
    <source>
        <dbReference type="EMBL" id="MDL4843110.1"/>
    </source>
</evidence>